<feature type="modified residue" description="Phosphohistidine" evidence="12">
    <location>
        <position position="49"/>
    </location>
</feature>
<name>A0A975TXB3_9RHOB</name>
<dbReference type="CDD" id="cd00731">
    <property type="entry name" value="CheA_reg"/>
    <property type="match status" value="1"/>
</dbReference>
<keyword evidence="10" id="KW-0902">Two-component regulatory system</keyword>
<dbReference type="SUPFAM" id="SSF50341">
    <property type="entry name" value="CheW-like"/>
    <property type="match status" value="1"/>
</dbReference>
<dbReference type="SUPFAM" id="SSF55874">
    <property type="entry name" value="ATPase domain of HSP90 chaperone/DNA topoisomerase II/histidine kinase"/>
    <property type="match status" value="1"/>
</dbReference>
<dbReference type="CDD" id="cd00088">
    <property type="entry name" value="HPT"/>
    <property type="match status" value="1"/>
</dbReference>
<dbReference type="FunFam" id="3.30.565.10:FF:000016">
    <property type="entry name" value="Chemotaxis protein CheA, putative"/>
    <property type="match status" value="1"/>
</dbReference>
<dbReference type="SUPFAM" id="SSF47226">
    <property type="entry name" value="Histidine-containing phosphotransfer domain, HPT domain"/>
    <property type="match status" value="1"/>
</dbReference>
<dbReference type="EMBL" id="JAIMBW010000001">
    <property type="protein sequence ID" value="MBY4892701.1"/>
    <property type="molecule type" value="Genomic_DNA"/>
</dbReference>
<dbReference type="InterPro" id="IPR003594">
    <property type="entry name" value="HATPase_dom"/>
</dbReference>
<evidence type="ECO:0000256" key="7">
    <source>
        <dbReference type="ARBA" id="ARBA00022741"/>
    </source>
</evidence>
<dbReference type="InterPro" id="IPR036097">
    <property type="entry name" value="HisK_dim/P_sf"/>
</dbReference>
<dbReference type="Pfam" id="PF02895">
    <property type="entry name" value="H-kinase_dim"/>
    <property type="match status" value="1"/>
</dbReference>
<keyword evidence="19" id="KW-1185">Reference proteome</keyword>
<dbReference type="Proteomes" id="UP000693972">
    <property type="component" value="Unassembled WGS sequence"/>
</dbReference>
<evidence type="ECO:0000256" key="9">
    <source>
        <dbReference type="ARBA" id="ARBA00022840"/>
    </source>
</evidence>
<dbReference type="InterPro" id="IPR004358">
    <property type="entry name" value="Sig_transdc_His_kin-like_C"/>
</dbReference>
<dbReference type="CDD" id="cd16916">
    <property type="entry name" value="HATPase_CheA-like"/>
    <property type="match status" value="1"/>
</dbReference>
<dbReference type="Gene3D" id="2.30.30.40">
    <property type="entry name" value="SH3 Domains"/>
    <property type="match status" value="1"/>
</dbReference>
<feature type="domain" description="Histidine kinase" evidence="14">
    <location>
        <begin position="366"/>
        <end position="575"/>
    </location>
</feature>
<dbReference type="GO" id="GO:0005737">
    <property type="term" value="C:cytoplasm"/>
    <property type="evidence" value="ECO:0007669"/>
    <property type="project" value="InterPro"/>
</dbReference>
<evidence type="ECO:0000313" key="18">
    <source>
        <dbReference type="EMBL" id="QXL89433.1"/>
    </source>
</evidence>
<dbReference type="GO" id="GO:0006935">
    <property type="term" value="P:chemotaxis"/>
    <property type="evidence" value="ECO:0007669"/>
    <property type="project" value="UniProtKB-KW"/>
</dbReference>
<evidence type="ECO:0000313" key="17">
    <source>
        <dbReference type="EMBL" id="MBY4892701.1"/>
    </source>
</evidence>
<evidence type="ECO:0000256" key="13">
    <source>
        <dbReference type="SAM" id="MobiDB-lite"/>
    </source>
</evidence>
<feature type="domain" description="CheW-like" evidence="15">
    <location>
        <begin position="577"/>
        <end position="713"/>
    </location>
</feature>
<dbReference type="InterPro" id="IPR036890">
    <property type="entry name" value="HATPase_C_sf"/>
</dbReference>
<evidence type="ECO:0000256" key="12">
    <source>
        <dbReference type="PROSITE-ProRule" id="PRU00110"/>
    </source>
</evidence>
<gene>
    <name evidence="17" type="ORF">KUL25_07980</name>
    <name evidence="18" type="ORF">KUL25_07985</name>
</gene>
<dbReference type="SUPFAM" id="SSF47384">
    <property type="entry name" value="Homodimeric domain of signal transducing histidine kinase"/>
    <property type="match status" value="1"/>
</dbReference>
<keyword evidence="6" id="KW-0808">Transferase</keyword>
<keyword evidence="4" id="KW-0145">Chemotaxis</keyword>
<dbReference type="InterPro" id="IPR002545">
    <property type="entry name" value="CheW-lke_dom"/>
</dbReference>
<feature type="region of interest" description="Disordered" evidence="13">
    <location>
        <begin position="301"/>
        <end position="324"/>
    </location>
</feature>
<dbReference type="GO" id="GO:0000155">
    <property type="term" value="F:phosphorelay sensor kinase activity"/>
    <property type="evidence" value="ECO:0007669"/>
    <property type="project" value="InterPro"/>
</dbReference>
<feature type="domain" description="HPt" evidence="16">
    <location>
        <begin position="2"/>
        <end position="106"/>
    </location>
</feature>
<dbReference type="PANTHER" id="PTHR43395:SF10">
    <property type="entry name" value="CHEMOTAXIS PROTEIN CHEA"/>
    <property type="match status" value="1"/>
</dbReference>
<evidence type="ECO:0000313" key="19">
    <source>
        <dbReference type="Proteomes" id="UP000693972"/>
    </source>
</evidence>
<evidence type="ECO:0000256" key="10">
    <source>
        <dbReference type="ARBA" id="ARBA00023012"/>
    </source>
</evidence>
<dbReference type="PRINTS" id="PR00344">
    <property type="entry name" value="BCTRLSENSOR"/>
</dbReference>
<evidence type="ECO:0000256" key="5">
    <source>
        <dbReference type="ARBA" id="ARBA00022553"/>
    </source>
</evidence>
<dbReference type="InterPro" id="IPR051315">
    <property type="entry name" value="Bact_Chemotaxis_CheA"/>
</dbReference>
<dbReference type="Pfam" id="PF01584">
    <property type="entry name" value="CheW"/>
    <property type="match status" value="1"/>
</dbReference>
<dbReference type="AlphaFoldDB" id="A0A975TXB3"/>
<dbReference type="Pfam" id="PF02518">
    <property type="entry name" value="HATPase_c"/>
    <property type="match status" value="1"/>
</dbReference>
<evidence type="ECO:0000256" key="8">
    <source>
        <dbReference type="ARBA" id="ARBA00022777"/>
    </source>
</evidence>
<dbReference type="SMART" id="SM00073">
    <property type="entry name" value="HPT"/>
    <property type="match status" value="1"/>
</dbReference>
<keyword evidence="8" id="KW-0418">Kinase</keyword>
<dbReference type="InterPro" id="IPR036641">
    <property type="entry name" value="HPT_dom_sf"/>
</dbReference>
<dbReference type="InterPro" id="IPR036061">
    <property type="entry name" value="CheW-like_dom_sf"/>
</dbReference>
<keyword evidence="5 12" id="KW-0597">Phosphoprotein</keyword>
<dbReference type="SMART" id="SM00387">
    <property type="entry name" value="HATPase_c"/>
    <property type="match status" value="1"/>
</dbReference>
<dbReference type="InterPro" id="IPR008207">
    <property type="entry name" value="Sig_transdc_His_kin_Hpt_dom"/>
</dbReference>
<feature type="compositionally biased region" description="Low complexity" evidence="13">
    <location>
        <begin position="312"/>
        <end position="322"/>
    </location>
</feature>
<protein>
    <recommendedName>
        <fullName evidence="3">Chemotaxis protein CheA</fullName>
        <ecNumber evidence="2">2.7.13.3</ecNumber>
    </recommendedName>
</protein>
<keyword evidence="7" id="KW-0547">Nucleotide-binding</keyword>
<evidence type="ECO:0000256" key="1">
    <source>
        <dbReference type="ARBA" id="ARBA00000085"/>
    </source>
</evidence>
<comment type="catalytic activity">
    <reaction evidence="1">
        <text>ATP + protein L-histidine = ADP + protein N-phospho-L-histidine.</text>
        <dbReference type="EC" id="2.7.13.3"/>
    </reaction>
</comment>
<dbReference type="InterPro" id="IPR004105">
    <property type="entry name" value="CheA-like_dim"/>
</dbReference>
<dbReference type="SMART" id="SM01231">
    <property type="entry name" value="H-kinase_dim"/>
    <property type="match status" value="1"/>
</dbReference>
<reference evidence="18 19" key="1">
    <citation type="submission" date="2021-07" db="EMBL/GenBank/DDBJ databases">
        <title>Karlodiniumbacter phycospheric gen. nov., sp. nov., a phycosphere bacterium isolated from karlodinium veneficum.</title>
        <authorList>
            <person name="Peng Y."/>
            <person name="Jiang L."/>
            <person name="Lee J."/>
        </authorList>
    </citation>
    <scope>NUCLEOTIDE SEQUENCE</scope>
    <source>
        <strain evidence="18 19">N5</strain>
    </source>
</reference>
<dbReference type="SMART" id="SM00260">
    <property type="entry name" value="CheW"/>
    <property type="match status" value="1"/>
</dbReference>
<evidence type="ECO:0000256" key="6">
    <source>
        <dbReference type="ARBA" id="ARBA00022679"/>
    </source>
</evidence>
<dbReference type="PROSITE" id="PS50851">
    <property type="entry name" value="CHEW"/>
    <property type="match status" value="1"/>
</dbReference>
<dbReference type="PROSITE" id="PS50894">
    <property type="entry name" value="HPT"/>
    <property type="match status" value="1"/>
</dbReference>
<dbReference type="EMBL" id="CP078073">
    <property type="protein sequence ID" value="QXL89433.1"/>
    <property type="molecule type" value="Genomic_DNA"/>
</dbReference>
<keyword evidence="9" id="KW-0067">ATP-binding</keyword>
<dbReference type="Gene3D" id="3.30.565.10">
    <property type="entry name" value="Histidine kinase-like ATPase, C-terminal domain"/>
    <property type="match status" value="1"/>
</dbReference>
<dbReference type="InterPro" id="IPR037006">
    <property type="entry name" value="CheA-like_homodim_sf"/>
</dbReference>
<dbReference type="InterPro" id="IPR005467">
    <property type="entry name" value="His_kinase_dom"/>
</dbReference>
<sequence>MSVGGSDQFRASFFEECEELLEAMHDGFGLMIDGNDDDETIHVVFRAVHSIKGGAGAFGLDGLVAFAHHFETALDQVRAGKISTSDDVLSLFQHCGDHLSDLVVSARDDKDADPAQTKALGAQLDDVIGTPTEAESALSDAAVSFEPLALDFMDLAPAEMVPDTVAKKSGFLLDFTAEPELFTCGNEPALLFKALDRFGQGRISVNVDEVPGLARLDPMMSYLQWSIDLETDVSEDIIRDVFDFVSDCAIITISTRDASGLSPIGEDGPTVENPAPVEASAVLPPLENEPTDVAPEVLPEPAEATPEEKTTAKPATAPVSKAAPPPQTIRVDFERVDKLINLVGELVIKEAMLSQAVSKHDLTSGDEVLQEIEGLKQLAGEIQEGVMAIRAQPVKPLFQRMARTIRDASATTGKRVRLIMKGEAAEVDKTVLERLVDPLNHMVRNAVDHGLESKEDRLAAGKPAEGTVTLSAAHRSGRVVIEISDDGGGINREKVREIGEERGLVTPGAALTASEIDALLFMPGFSMKDEVSELSGRGVGLDVVRSEISALGGRMSISSEMGKGTVFSISLPLTLAVLEGMVVDVAGQTMVIPITAIQETLQPSSAQIHTIGSGSRVLSVRDSLVPVADLGAIFGFRDTPDDLDDHTLLVIETETERRCALIVDSLQDQRQVVIKSLETNYNRVDGIAAATILGDGRIALIVDPEGIAGGIAPPQSSLMTPPRLDALEGASNVAK</sequence>
<evidence type="ECO:0000259" key="15">
    <source>
        <dbReference type="PROSITE" id="PS50851"/>
    </source>
</evidence>
<evidence type="ECO:0000259" key="14">
    <source>
        <dbReference type="PROSITE" id="PS50109"/>
    </source>
</evidence>
<dbReference type="EC" id="2.7.13.3" evidence="2"/>
<dbReference type="RefSeq" id="WP_257892474.1">
    <property type="nucleotide sequence ID" value="NZ_JAIMBW010000001.1"/>
</dbReference>
<dbReference type="PROSITE" id="PS50109">
    <property type="entry name" value="HIS_KIN"/>
    <property type="match status" value="1"/>
</dbReference>
<evidence type="ECO:0000256" key="2">
    <source>
        <dbReference type="ARBA" id="ARBA00012438"/>
    </source>
</evidence>
<organism evidence="18">
    <name type="scientific">Gymnodinialimonas phycosphaerae</name>
    <dbReference type="NCBI Taxonomy" id="2841589"/>
    <lineage>
        <taxon>Bacteria</taxon>
        <taxon>Pseudomonadati</taxon>
        <taxon>Pseudomonadota</taxon>
        <taxon>Alphaproteobacteria</taxon>
        <taxon>Rhodobacterales</taxon>
        <taxon>Paracoccaceae</taxon>
        <taxon>Gymnodinialimonas</taxon>
    </lineage>
</organism>
<evidence type="ECO:0000256" key="4">
    <source>
        <dbReference type="ARBA" id="ARBA00022500"/>
    </source>
</evidence>
<dbReference type="Gene3D" id="1.10.287.560">
    <property type="entry name" value="Histidine kinase CheA-like, homodimeric domain"/>
    <property type="match status" value="1"/>
</dbReference>
<evidence type="ECO:0000256" key="11">
    <source>
        <dbReference type="ARBA" id="ARBA00035100"/>
    </source>
</evidence>
<dbReference type="GO" id="GO:0005524">
    <property type="term" value="F:ATP binding"/>
    <property type="evidence" value="ECO:0007669"/>
    <property type="project" value="UniProtKB-KW"/>
</dbReference>
<accession>A0A975TXB3</accession>
<dbReference type="Gene3D" id="1.20.120.160">
    <property type="entry name" value="HPT domain"/>
    <property type="match status" value="1"/>
</dbReference>
<dbReference type="FunFam" id="2.30.30.40:FF:000048">
    <property type="entry name" value="Chemotaxis protein CheA, putative"/>
    <property type="match status" value="1"/>
</dbReference>
<comment type="function">
    <text evidence="11">Involved in the transmission of sensory signals from the chemoreceptors to the flagellar motors. CheA is autophosphorylated; it can transfer its phosphate group to either CheB or CheY.</text>
</comment>
<evidence type="ECO:0000259" key="16">
    <source>
        <dbReference type="PROSITE" id="PS50894"/>
    </source>
</evidence>
<evidence type="ECO:0000256" key="3">
    <source>
        <dbReference type="ARBA" id="ARBA00021495"/>
    </source>
</evidence>
<dbReference type="Pfam" id="PF01627">
    <property type="entry name" value="Hpt"/>
    <property type="match status" value="1"/>
</dbReference>
<proteinExistence type="predicted"/>
<dbReference type="PANTHER" id="PTHR43395">
    <property type="entry name" value="SENSOR HISTIDINE KINASE CHEA"/>
    <property type="match status" value="1"/>
</dbReference>